<proteinExistence type="predicted"/>
<keyword evidence="2" id="KW-1185">Reference proteome</keyword>
<accession>A0A9X2HUW2</accession>
<reference evidence="1" key="1">
    <citation type="submission" date="2022-05" db="EMBL/GenBank/DDBJ databases">
        <title>Sphingomonas sp. strain RP10 Genome sequencing and assembly.</title>
        <authorList>
            <person name="Kim I."/>
        </authorList>
    </citation>
    <scope>NUCLEOTIDE SEQUENCE</scope>
    <source>
        <strain evidence="1">RP10</strain>
    </source>
</reference>
<gene>
    <name evidence="1" type="ORF">M9979_13960</name>
</gene>
<dbReference type="EMBL" id="JAMLDY010000018">
    <property type="protein sequence ID" value="MCP3735974.1"/>
    <property type="molecule type" value="Genomic_DNA"/>
</dbReference>
<evidence type="ECO:0000313" key="1">
    <source>
        <dbReference type="EMBL" id="MCP3735974.1"/>
    </source>
</evidence>
<dbReference type="AlphaFoldDB" id="A0A9X2HUW2"/>
<protein>
    <submittedName>
        <fullName evidence="1">Uncharacterized protein</fullName>
    </submittedName>
</protein>
<evidence type="ECO:0000313" key="2">
    <source>
        <dbReference type="Proteomes" id="UP001139486"/>
    </source>
</evidence>
<sequence>MSFATTFTFARPNAAPYRAADGRMAIAAIDAPRLDHRPDGSPIGLLVEAGSEMGQHDAIRLRDGMISLDGGEKATVLHEVAGADGAIVRRAHYTRAAQATVNACLAQLGRHRLIAVVPGFLPIRSSTVAYRGRRWTPPAIVTLADGTPISLRVGLQLLAS</sequence>
<dbReference type="Proteomes" id="UP001139486">
    <property type="component" value="Unassembled WGS sequence"/>
</dbReference>
<name>A0A9X2HUW2_9SPHN</name>
<comment type="caution">
    <text evidence="1">The sequence shown here is derived from an EMBL/GenBank/DDBJ whole genome shotgun (WGS) entry which is preliminary data.</text>
</comment>
<dbReference type="RefSeq" id="WP_254289971.1">
    <property type="nucleotide sequence ID" value="NZ_JAMLDY010000018.1"/>
</dbReference>
<organism evidence="1 2">
    <name type="scientific">Sphingomonas liriopis</name>
    <dbReference type="NCBI Taxonomy" id="2949094"/>
    <lineage>
        <taxon>Bacteria</taxon>
        <taxon>Pseudomonadati</taxon>
        <taxon>Pseudomonadota</taxon>
        <taxon>Alphaproteobacteria</taxon>
        <taxon>Sphingomonadales</taxon>
        <taxon>Sphingomonadaceae</taxon>
        <taxon>Sphingomonas</taxon>
    </lineage>
</organism>